<sequence>MATPSSHQHRSSPPPLMAVFGSARPSLASLYLSACSFLRHTALSLSLSLSYSWLTFTLTLDFGEPMYGSRVLCKPVCVGDV</sequence>
<dbReference type="EMBL" id="OIVN01000593">
    <property type="protein sequence ID" value="SPC82701.1"/>
    <property type="molecule type" value="Genomic_DNA"/>
</dbReference>
<dbReference type="AlphaFoldDB" id="A0A2N9F739"/>
<proteinExistence type="predicted"/>
<reference evidence="1" key="1">
    <citation type="submission" date="2018-02" db="EMBL/GenBank/DDBJ databases">
        <authorList>
            <person name="Cohen D.B."/>
            <person name="Kent A.D."/>
        </authorList>
    </citation>
    <scope>NUCLEOTIDE SEQUENCE</scope>
</reference>
<gene>
    <name evidence="1" type="ORF">FSB_LOCUS10583</name>
</gene>
<protein>
    <submittedName>
        <fullName evidence="1">Uncharacterized protein</fullName>
    </submittedName>
</protein>
<evidence type="ECO:0000313" key="1">
    <source>
        <dbReference type="EMBL" id="SPC82701.1"/>
    </source>
</evidence>
<organism evidence="1">
    <name type="scientific">Fagus sylvatica</name>
    <name type="common">Beechnut</name>
    <dbReference type="NCBI Taxonomy" id="28930"/>
    <lineage>
        <taxon>Eukaryota</taxon>
        <taxon>Viridiplantae</taxon>
        <taxon>Streptophyta</taxon>
        <taxon>Embryophyta</taxon>
        <taxon>Tracheophyta</taxon>
        <taxon>Spermatophyta</taxon>
        <taxon>Magnoliopsida</taxon>
        <taxon>eudicotyledons</taxon>
        <taxon>Gunneridae</taxon>
        <taxon>Pentapetalae</taxon>
        <taxon>rosids</taxon>
        <taxon>fabids</taxon>
        <taxon>Fagales</taxon>
        <taxon>Fagaceae</taxon>
        <taxon>Fagus</taxon>
    </lineage>
</organism>
<name>A0A2N9F739_FAGSY</name>
<accession>A0A2N9F739</accession>